<sequence>MSSARRLSSTDPMRTRSGSQVGPTVGQAVEVQGSHGTVRFSGTTEFGPGNWVGIELNRPTGKNDGSVQGKRYFECAPGHGVFVRPSQVKALASSGGGAAADAGGTRATIHGTEVSPLGGGENRLLRTPHVGARRATLAPPTARAGSARPSASLVAPTRRVSEALGPRRATVAAAAAAAAPDTKAGPPQAPSAPEGVESEAEPEAGDAGDASDASDAMQVDEPVRMAYQPALSMDESSAQGASAPASAPPLHAQTVPMKEFEELRLKYRFLEQKRSEDRQRIQEADAVRAEAEQALRARDRLAAKVQALQEEARTLRARTKQLESEHSDLEARAAELADAMEMQTVDREMAEERAESLALEAAALREQLDETTTSLEVYRAADGSGALADVQLRAQNERLAGALLKLRDQASETEAQLAQRVRALEREAALASDAAEEAERLRVRAGAAEAQVEDLRERLDEALGADELIEDLSARNLDLGARV</sequence>
<evidence type="ECO:0000313" key="1">
    <source>
        <dbReference type="EMBL" id="KAJ1883763.1"/>
    </source>
</evidence>
<dbReference type="Proteomes" id="UP001150581">
    <property type="component" value="Unassembled WGS sequence"/>
</dbReference>
<gene>
    <name evidence="1" type="ORF">LPJ66_010935</name>
</gene>
<name>A0ACC1HZ30_9FUNG</name>
<keyword evidence="2" id="KW-1185">Reference proteome</keyword>
<evidence type="ECO:0000313" key="2">
    <source>
        <dbReference type="Proteomes" id="UP001150581"/>
    </source>
</evidence>
<proteinExistence type="predicted"/>
<protein>
    <submittedName>
        <fullName evidence="1">Uncharacterized protein</fullName>
    </submittedName>
</protein>
<dbReference type="EMBL" id="JANBPG010003077">
    <property type="protein sequence ID" value="KAJ1883763.1"/>
    <property type="molecule type" value="Genomic_DNA"/>
</dbReference>
<feature type="non-terminal residue" evidence="1">
    <location>
        <position position="483"/>
    </location>
</feature>
<organism evidence="1 2">
    <name type="scientific">Kickxella alabastrina</name>
    <dbReference type="NCBI Taxonomy" id="61397"/>
    <lineage>
        <taxon>Eukaryota</taxon>
        <taxon>Fungi</taxon>
        <taxon>Fungi incertae sedis</taxon>
        <taxon>Zoopagomycota</taxon>
        <taxon>Kickxellomycotina</taxon>
        <taxon>Kickxellomycetes</taxon>
        <taxon>Kickxellales</taxon>
        <taxon>Kickxellaceae</taxon>
        <taxon>Kickxella</taxon>
    </lineage>
</organism>
<reference evidence="1" key="1">
    <citation type="submission" date="2022-07" db="EMBL/GenBank/DDBJ databases">
        <title>Phylogenomic reconstructions and comparative analyses of Kickxellomycotina fungi.</title>
        <authorList>
            <person name="Reynolds N.K."/>
            <person name="Stajich J.E."/>
            <person name="Barry K."/>
            <person name="Grigoriev I.V."/>
            <person name="Crous P."/>
            <person name="Smith M.E."/>
        </authorList>
    </citation>
    <scope>NUCLEOTIDE SEQUENCE</scope>
    <source>
        <strain evidence="1">Benny 63K</strain>
    </source>
</reference>
<accession>A0ACC1HZ30</accession>
<comment type="caution">
    <text evidence="1">The sequence shown here is derived from an EMBL/GenBank/DDBJ whole genome shotgun (WGS) entry which is preliminary data.</text>
</comment>